<dbReference type="OrthoDB" id="72788at2759"/>
<dbReference type="GO" id="GO:0003959">
    <property type="term" value="F:NADPH dehydrogenase activity"/>
    <property type="evidence" value="ECO:0007669"/>
    <property type="project" value="InterPro"/>
</dbReference>
<keyword evidence="3" id="KW-0288">FMN</keyword>
<dbReference type="InterPro" id="IPR044152">
    <property type="entry name" value="YqjM-like"/>
</dbReference>
<keyword evidence="2" id="KW-0285">Flavoprotein</keyword>
<protein>
    <submittedName>
        <fullName evidence="7">NADH-dependent flavin oxidoreductase-like protein</fullName>
    </submittedName>
</protein>
<evidence type="ECO:0000256" key="2">
    <source>
        <dbReference type="ARBA" id="ARBA00022630"/>
    </source>
</evidence>
<evidence type="ECO:0000256" key="3">
    <source>
        <dbReference type="ARBA" id="ARBA00022643"/>
    </source>
</evidence>
<dbReference type="GO" id="GO:0010181">
    <property type="term" value="F:FMN binding"/>
    <property type="evidence" value="ECO:0007669"/>
    <property type="project" value="InterPro"/>
</dbReference>
<dbReference type="Gene3D" id="3.20.20.70">
    <property type="entry name" value="Aldolase class I"/>
    <property type="match status" value="1"/>
</dbReference>
<reference evidence="7 8" key="1">
    <citation type="submission" date="2016-04" db="EMBL/GenBank/DDBJ databases">
        <title>A degradative enzymes factory behind the ericoid mycorrhizal symbiosis.</title>
        <authorList>
            <consortium name="DOE Joint Genome Institute"/>
            <person name="Martino E."/>
            <person name="Morin E."/>
            <person name="Grelet G."/>
            <person name="Kuo A."/>
            <person name="Kohler A."/>
            <person name="Daghino S."/>
            <person name="Barry K."/>
            <person name="Choi C."/>
            <person name="Cichocki N."/>
            <person name="Clum A."/>
            <person name="Copeland A."/>
            <person name="Hainaut M."/>
            <person name="Haridas S."/>
            <person name="Labutti K."/>
            <person name="Lindquist E."/>
            <person name="Lipzen A."/>
            <person name="Khouja H.-R."/>
            <person name="Murat C."/>
            <person name="Ohm R."/>
            <person name="Olson A."/>
            <person name="Spatafora J."/>
            <person name="Veneault-Fourrey C."/>
            <person name="Henrissat B."/>
            <person name="Grigoriev I."/>
            <person name="Martin F."/>
            <person name="Perotto S."/>
        </authorList>
    </citation>
    <scope>NUCLEOTIDE SEQUENCE [LARGE SCALE GENOMIC DNA]</scope>
    <source>
        <strain evidence="7 8">F</strain>
    </source>
</reference>
<evidence type="ECO:0000313" key="7">
    <source>
        <dbReference type="EMBL" id="PMD44502.1"/>
    </source>
</evidence>
<evidence type="ECO:0000313" key="8">
    <source>
        <dbReference type="Proteomes" id="UP000235786"/>
    </source>
</evidence>
<dbReference type="InterPro" id="IPR013785">
    <property type="entry name" value="Aldolase_TIM"/>
</dbReference>
<name>A0A2J6S179_HYAVF</name>
<evidence type="ECO:0000259" key="6">
    <source>
        <dbReference type="Pfam" id="PF00724"/>
    </source>
</evidence>
<dbReference type="Proteomes" id="UP000235786">
    <property type="component" value="Unassembled WGS sequence"/>
</dbReference>
<evidence type="ECO:0000256" key="5">
    <source>
        <dbReference type="ARBA" id="ARBA00023002"/>
    </source>
</evidence>
<dbReference type="EMBL" id="KZ613941">
    <property type="protein sequence ID" value="PMD44502.1"/>
    <property type="molecule type" value="Genomic_DNA"/>
</dbReference>
<comment type="cofactor">
    <cofactor evidence="1">
        <name>FMN</name>
        <dbReference type="ChEBI" id="CHEBI:58210"/>
    </cofactor>
</comment>
<accession>A0A2J6S179</accession>
<gene>
    <name evidence="7" type="ORF">L207DRAFT_542228</name>
</gene>
<sequence length="388" mass="42271">MISLDTTVINRGADNVPYFTPAQDLPSGTAVNPQPNGKKIPKLFQPLSIRGQTFQNRVWVAPLCQYSAEDGKMTPWHLSQLGGWNGRIDPNGAGLWKDEQIASLKTIVDFTHSQTQLIGIQLFHGGRKASTVAPWLGAHNATREAGGWGDDIIGSSAVPYDENSFVPREMTLSDIAEFRKDWVSAVKRSLRAGFDVIEIHAAHGFLLHIFSSPVSNKRTDMYGGSFENRIRLLLEIIQDTRHAILETMPLFLRVTATYWLAETEIESWTIEDTIELSLRAAALGVDFIDVSSGGSHPTGFSKQIKSVVKDKVLVGAVGSITNGVQANDLLEEGLDAIFSGRLFQKNPGLVWSWANDLGIVVHAANQIKWGFKNIPGLGGAASSATLGV</sequence>
<organism evidence="7 8">
    <name type="scientific">Hyaloscypha variabilis (strain UAMH 11265 / GT02V1 / F)</name>
    <name type="common">Meliniomyces variabilis</name>
    <dbReference type="NCBI Taxonomy" id="1149755"/>
    <lineage>
        <taxon>Eukaryota</taxon>
        <taxon>Fungi</taxon>
        <taxon>Dikarya</taxon>
        <taxon>Ascomycota</taxon>
        <taxon>Pezizomycotina</taxon>
        <taxon>Leotiomycetes</taxon>
        <taxon>Helotiales</taxon>
        <taxon>Hyaloscyphaceae</taxon>
        <taxon>Hyaloscypha</taxon>
        <taxon>Hyaloscypha variabilis</taxon>
    </lineage>
</organism>
<dbReference type="AlphaFoldDB" id="A0A2J6S179"/>
<keyword evidence="8" id="KW-1185">Reference proteome</keyword>
<evidence type="ECO:0000256" key="1">
    <source>
        <dbReference type="ARBA" id="ARBA00001917"/>
    </source>
</evidence>
<evidence type="ECO:0000256" key="4">
    <source>
        <dbReference type="ARBA" id="ARBA00022857"/>
    </source>
</evidence>
<dbReference type="STRING" id="1149755.A0A2J6S179"/>
<keyword evidence="5" id="KW-0560">Oxidoreductase</keyword>
<dbReference type="PANTHER" id="PTHR43303">
    <property type="entry name" value="NADPH DEHYDROGENASE C23G7.10C-RELATED"/>
    <property type="match status" value="1"/>
</dbReference>
<feature type="domain" description="NADH:flavin oxidoreductase/NADH oxidase N-terminal" evidence="6">
    <location>
        <begin position="42"/>
        <end position="350"/>
    </location>
</feature>
<dbReference type="InterPro" id="IPR001155">
    <property type="entry name" value="OxRdtase_FMN_N"/>
</dbReference>
<dbReference type="SUPFAM" id="SSF51395">
    <property type="entry name" value="FMN-linked oxidoreductases"/>
    <property type="match status" value="1"/>
</dbReference>
<dbReference type="Pfam" id="PF00724">
    <property type="entry name" value="Oxidored_FMN"/>
    <property type="match status" value="1"/>
</dbReference>
<dbReference type="GO" id="GO:0050661">
    <property type="term" value="F:NADP binding"/>
    <property type="evidence" value="ECO:0007669"/>
    <property type="project" value="InterPro"/>
</dbReference>
<proteinExistence type="predicted"/>
<keyword evidence="4" id="KW-0521">NADP</keyword>
<dbReference type="PANTHER" id="PTHR43303:SF4">
    <property type="entry name" value="NADPH DEHYDROGENASE C23G7.10C-RELATED"/>
    <property type="match status" value="1"/>
</dbReference>